<organism evidence="1 2">
    <name type="scientific">Cupriavidus taiwanensis</name>
    <dbReference type="NCBI Taxonomy" id="164546"/>
    <lineage>
        <taxon>Bacteria</taxon>
        <taxon>Pseudomonadati</taxon>
        <taxon>Pseudomonadota</taxon>
        <taxon>Betaproteobacteria</taxon>
        <taxon>Burkholderiales</taxon>
        <taxon>Burkholderiaceae</taxon>
        <taxon>Cupriavidus</taxon>
    </lineage>
</organism>
<protein>
    <recommendedName>
        <fullName evidence="3">Transposase</fullName>
    </recommendedName>
</protein>
<reference evidence="1 2" key="1">
    <citation type="submission" date="2018-01" db="EMBL/GenBank/DDBJ databases">
        <authorList>
            <person name="Gaut B.S."/>
            <person name="Morton B.R."/>
            <person name="Clegg M.T."/>
            <person name="Duvall M.R."/>
        </authorList>
    </citation>
    <scope>NUCLEOTIDE SEQUENCE [LARGE SCALE GENOMIC DNA]</scope>
    <source>
        <strain evidence="1">Cupriavidus taiwanensis cmp 52</strain>
    </source>
</reference>
<gene>
    <name evidence="1" type="ORF">CBM2634_U420005</name>
</gene>
<sequence length="52" mass="6050">MPISDKWRALVDCDNRKWALRALEAAAITSLRKDLPRGSVWINHSPSFRERD</sequence>
<evidence type="ECO:0008006" key="3">
    <source>
        <dbReference type="Google" id="ProtNLM"/>
    </source>
</evidence>
<dbReference type="Proteomes" id="UP000256805">
    <property type="component" value="Unassembled WGS sequence"/>
</dbReference>
<name>A0A375JFI9_9BURK</name>
<proteinExistence type="predicted"/>
<evidence type="ECO:0000313" key="1">
    <source>
        <dbReference type="EMBL" id="SPS02890.1"/>
    </source>
</evidence>
<evidence type="ECO:0000313" key="2">
    <source>
        <dbReference type="Proteomes" id="UP000256805"/>
    </source>
</evidence>
<accession>A0A375JFI9</accession>
<dbReference type="EMBL" id="OVTA01000108">
    <property type="protein sequence ID" value="SPS02890.1"/>
    <property type="molecule type" value="Genomic_DNA"/>
</dbReference>
<dbReference type="AlphaFoldDB" id="A0A375JFI9"/>